<sequence length="276" mass="32426">MRDDIKKRFIDYGNDKDSIVSIFYVKSNTNDEFIDLYTVVDEIIIGKLEEELKFLFDDIILINRIKNSFEIDKNKQNYTILELYRACGVKISESIIAKDLAEDFIKKLPSDIEFIYNKPGEIDLRPNKEFKHDTPKEYEFKSCVDNFFANAMEVSLYINQKDPIAASIKMEDLRRQLIKMLNFHLIDKFYGLRNMGKDGSNLINSLSKEDREDLELSFNTNDLVDIYTCLFKACNLFRKVGMQEAANLGFPYNKEADVNTLKLLRENYRKLESFLR</sequence>
<name>A0A133KHI2_9FIRM</name>
<dbReference type="EMBL" id="LRPM01000009">
    <property type="protein sequence ID" value="KWZ78995.1"/>
    <property type="molecule type" value="Genomic_DNA"/>
</dbReference>
<dbReference type="Proteomes" id="UP000070383">
    <property type="component" value="Unassembled WGS sequence"/>
</dbReference>
<dbReference type="Gene3D" id="1.20.120.330">
    <property type="entry name" value="Nucleotidyltransferases domain 2"/>
    <property type="match status" value="1"/>
</dbReference>
<protein>
    <recommendedName>
        <fullName evidence="3">Streptomycin adenylyltransferase</fullName>
    </recommendedName>
</protein>
<proteinExistence type="predicted"/>
<evidence type="ECO:0000313" key="2">
    <source>
        <dbReference type="Proteomes" id="UP000070383"/>
    </source>
</evidence>
<dbReference type="AlphaFoldDB" id="A0A133KHI2"/>
<dbReference type="SUPFAM" id="SSF81631">
    <property type="entry name" value="PAP/OAS1 substrate-binding domain"/>
    <property type="match status" value="1"/>
</dbReference>
<dbReference type="OrthoDB" id="9776406at2"/>
<dbReference type="Pfam" id="PF04439">
    <property type="entry name" value="Adenyl_transf"/>
    <property type="match status" value="1"/>
</dbReference>
<accession>A0A133KHI2</accession>
<gene>
    <name evidence="1" type="ORF">HMPREF3200_00387</name>
</gene>
<evidence type="ECO:0008006" key="3">
    <source>
        <dbReference type="Google" id="ProtNLM"/>
    </source>
</evidence>
<dbReference type="PATRIC" id="fig|33036.3.peg.387"/>
<reference evidence="2" key="1">
    <citation type="submission" date="2016-01" db="EMBL/GenBank/DDBJ databases">
        <authorList>
            <person name="Mitreva M."/>
            <person name="Pepin K.H."/>
            <person name="Mihindukulasuriya K.A."/>
            <person name="Fulton R."/>
            <person name="Fronick C."/>
            <person name="O'Laughlin M."/>
            <person name="Miner T."/>
            <person name="Herter B."/>
            <person name="Rosa B.A."/>
            <person name="Cordes M."/>
            <person name="Tomlinson C."/>
            <person name="Wollam A."/>
            <person name="Palsikar V.B."/>
            <person name="Mardis E.R."/>
            <person name="Wilson R.K."/>
        </authorList>
    </citation>
    <scope>NUCLEOTIDE SEQUENCE [LARGE SCALE GENOMIC DNA]</scope>
    <source>
        <strain evidence="2">MJR8151</strain>
    </source>
</reference>
<evidence type="ECO:0000313" key="1">
    <source>
        <dbReference type="EMBL" id="KWZ78995.1"/>
    </source>
</evidence>
<dbReference type="InterPro" id="IPR007530">
    <property type="entry name" value="Aminoglycoside_adenylylTfrase"/>
</dbReference>
<keyword evidence="2" id="KW-1185">Reference proteome</keyword>
<dbReference type="RefSeq" id="WP_060929019.1">
    <property type="nucleotide sequence ID" value="NZ_CAMXZL010000006.1"/>
</dbReference>
<dbReference type="STRING" id="33036.HMPREF3200_00387"/>
<comment type="caution">
    <text evidence="1">The sequence shown here is derived from an EMBL/GenBank/DDBJ whole genome shotgun (WGS) entry which is preliminary data.</text>
</comment>
<organism evidence="1 2">
    <name type="scientific">Anaerococcus tetradius</name>
    <dbReference type="NCBI Taxonomy" id="33036"/>
    <lineage>
        <taxon>Bacteria</taxon>
        <taxon>Bacillati</taxon>
        <taxon>Bacillota</taxon>
        <taxon>Tissierellia</taxon>
        <taxon>Tissierellales</taxon>
        <taxon>Peptoniphilaceae</taxon>
        <taxon>Anaerococcus</taxon>
    </lineage>
</organism>